<proteinExistence type="predicted"/>
<feature type="domain" description="DUF6701" evidence="3">
    <location>
        <begin position="841"/>
        <end position="1369"/>
    </location>
</feature>
<dbReference type="SUPFAM" id="SSF49373">
    <property type="entry name" value="Invasin/intimin cell-adhesion fragments"/>
    <property type="match status" value="1"/>
</dbReference>
<keyword evidence="5" id="KW-1185">Reference proteome</keyword>
<feature type="signal peptide" evidence="2">
    <location>
        <begin position="1"/>
        <end position="18"/>
    </location>
</feature>
<dbReference type="OrthoDB" id="9790247at2"/>
<protein>
    <recommendedName>
        <fullName evidence="3">DUF6701 domain-containing protein</fullName>
    </recommendedName>
</protein>
<comment type="caution">
    <text evidence="4">The sequence shown here is derived from an EMBL/GenBank/DDBJ whole genome shotgun (WGS) entry which is preliminary data.</text>
</comment>
<feature type="region of interest" description="Disordered" evidence="1">
    <location>
        <begin position="1274"/>
        <end position="1303"/>
    </location>
</feature>
<evidence type="ECO:0000256" key="2">
    <source>
        <dbReference type="SAM" id="SignalP"/>
    </source>
</evidence>
<accession>A0A3S0P4K7</accession>
<evidence type="ECO:0000259" key="3">
    <source>
        <dbReference type="Pfam" id="PF20419"/>
    </source>
</evidence>
<dbReference type="InterPro" id="IPR046524">
    <property type="entry name" value="DUF6701"/>
</dbReference>
<dbReference type="InterPro" id="IPR008964">
    <property type="entry name" value="Invasin/intimin_cell_adhesion"/>
</dbReference>
<feature type="compositionally biased region" description="Low complexity" evidence="1">
    <location>
        <begin position="1274"/>
        <end position="1283"/>
    </location>
</feature>
<reference evidence="4 5" key="1">
    <citation type="submission" date="2018-12" db="EMBL/GenBank/DDBJ databases">
        <title>Vibrio sp. isolated from China Sea.</title>
        <authorList>
            <person name="Li Y."/>
        </authorList>
    </citation>
    <scope>NUCLEOTIDE SEQUENCE [LARGE SCALE GENOMIC DNA]</scope>
    <source>
        <strain evidence="4 5">BEI207</strain>
    </source>
</reference>
<evidence type="ECO:0000256" key="1">
    <source>
        <dbReference type="SAM" id="MobiDB-lite"/>
    </source>
</evidence>
<dbReference type="Pfam" id="PF20419">
    <property type="entry name" value="DUF6701"/>
    <property type="match status" value="1"/>
</dbReference>
<keyword evidence="2" id="KW-0732">Signal</keyword>
<evidence type="ECO:0000313" key="4">
    <source>
        <dbReference type="EMBL" id="RTZ14320.1"/>
    </source>
</evidence>
<dbReference type="RefSeq" id="WP_126575501.1">
    <property type="nucleotide sequence ID" value="NZ_RXZH01000009.1"/>
</dbReference>
<sequence length="1375" mass="149887">MNKYLYLLLLLFAFPSYADFSASECTGLHSNKDFSVWFQLAPATNNDNVIASKKKGQNPMTLWTNSASTSVINDQETSPGNNYEVLLTYTHQSNKTGKLRYYLEQNGAWVLIDSEDANLSSINAADIKVTEGGGVSDLKCDDDVEFPEIPPEFSNDAVYEFGVASCAGGECDIDFQKDYQITPLVFVMPTVDQNALDDDAPATLYVQSVSRQGATIRQEAALSIDSNGQPWNSQPMTEVSYFIMEPGTQEIGGHRVVAGHVSTKAKAARFSGNSSKSVNFSDFGFSSFSQTPIVLHQLQSKNNSNWETSGQLSPNRTRVRLFVELGASSNTISSNEKIAFLAAEPTSQPVTDGEFKFEFGTNRSVSQGESTAVRDGCRVMRSTSVSELDGIILKKQERAGSHGGWLRRCRIEDNQYSVVMDEDNTRRGHIVEDIGYFAFEKQSLGIDVCSYVPDGLQTNNYTGTPPEPYGAFTTITTHLGEENKIYPSSNDPQYSFSSFSLNSSLCDYPNGTTGACTFDATKTFDTLPMPTQGYTHGTNDLTCDDGDVCQLASGRHKDIIIKENARLQLTGGEYWLNELKFAEQNAQIEVLAPSVVHYKKMYFEKKNVRVNVNGNSQELLFIGHGQDSAIEIPDLGGDMNYQLHAFFYVDPRATNATNGFIVNGNNNEFHGGITANSIAISGIKNKFYPQSCQPTPPDPEVERIEIKPFNYHLTCESSPADIVEVHVFDKDNNYVSGKVPSLVETSGNSLGITFLSESNGIAQYRVTKNNAGNIGDYPLTASLTLSDGSTVTDQDEIKYVPYKFEVDDQYITAGENNQVTVSVKACSNNGQLINLGYTGSPTSAFSYNQPSITPIADDLDFTANLSDSNRLADLTFKESGHITVQIEDPNFVCDEDLCPSEGGALKGQFDVYARPWKIAICDVKESADDTNQNPATTTGTPGFIPSGHAFNINYRPIVHPDSKGTATDECVYPLTGNYALDNGPLELSYQIAYPTSGAELGSVTPSTVPSFSSSSILNIEHTWNEVGTIEFQTGATYLTMTLDNDTQNIGRFYPARFNIELSDWTAPTSQGGIAYLDQPYINSEVSVAPFSLGATEALKNYHLFAPSLLAGFNLSQDDDIDSELSFDLSGGSWSADSDGHSRWLVSDSNALLQRNYTSASPLISEENGPFNTSDTNSTTTDFGLEITSGADPVSFNETSAVLEQVFPNQPPARYGRMVLDSVGGTTTDNLSVPLRVEFWNGNGFETNTQDSATSLATPDSHICKQVLWSDGSSSDSSLSGSSSAPWEHVDNGVSDDVTANPDSSGIREQIQFWMRLGADRPSGISSGCASTLAQPWLQYNWRNLGDEDPSTVVTFGIYRGNDRVIFRGEPGLTGQ</sequence>
<organism evidence="4 5">
    <name type="scientific">Vibrio aquaticus</name>
    <dbReference type="NCBI Taxonomy" id="2496559"/>
    <lineage>
        <taxon>Bacteria</taxon>
        <taxon>Pseudomonadati</taxon>
        <taxon>Pseudomonadota</taxon>
        <taxon>Gammaproteobacteria</taxon>
        <taxon>Vibrionales</taxon>
        <taxon>Vibrionaceae</taxon>
        <taxon>Vibrio</taxon>
    </lineage>
</organism>
<dbReference type="EMBL" id="RXZH01000009">
    <property type="protein sequence ID" value="RTZ14320.1"/>
    <property type="molecule type" value="Genomic_DNA"/>
</dbReference>
<name>A0A3S0P4K7_9VIBR</name>
<feature type="chain" id="PRO_5018655848" description="DUF6701 domain-containing protein" evidence="2">
    <location>
        <begin position="19"/>
        <end position="1375"/>
    </location>
</feature>
<evidence type="ECO:0000313" key="5">
    <source>
        <dbReference type="Proteomes" id="UP000268973"/>
    </source>
</evidence>
<gene>
    <name evidence="4" type="ORF">EJ063_16855</name>
</gene>
<dbReference type="Proteomes" id="UP000268973">
    <property type="component" value="Unassembled WGS sequence"/>
</dbReference>